<feature type="transmembrane region" description="Helical" evidence="6">
    <location>
        <begin position="49"/>
        <end position="72"/>
    </location>
</feature>
<evidence type="ECO:0000313" key="7">
    <source>
        <dbReference type="EMBL" id="ELS54690.1"/>
    </source>
</evidence>
<gene>
    <name evidence="7" type="ORF">STVIR_4393</name>
</gene>
<evidence type="ECO:0000256" key="1">
    <source>
        <dbReference type="ARBA" id="ARBA00004651"/>
    </source>
</evidence>
<feature type="transmembrane region" description="Helical" evidence="6">
    <location>
        <begin position="153"/>
        <end position="172"/>
    </location>
</feature>
<name>L8PE82_STRVR</name>
<dbReference type="Pfam" id="PF07690">
    <property type="entry name" value="MFS_1"/>
    <property type="match status" value="1"/>
</dbReference>
<comment type="subcellular location">
    <subcellularLocation>
        <location evidence="1">Cell membrane</location>
        <topology evidence="1">Multi-pass membrane protein</topology>
    </subcellularLocation>
</comment>
<proteinExistence type="predicted"/>
<dbReference type="InterPro" id="IPR036259">
    <property type="entry name" value="MFS_trans_sf"/>
</dbReference>
<organism evidence="7 8">
    <name type="scientific">Streptomyces viridochromogenes Tue57</name>
    <dbReference type="NCBI Taxonomy" id="1160705"/>
    <lineage>
        <taxon>Bacteria</taxon>
        <taxon>Bacillati</taxon>
        <taxon>Actinomycetota</taxon>
        <taxon>Actinomycetes</taxon>
        <taxon>Kitasatosporales</taxon>
        <taxon>Streptomycetaceae</taxon>
        <taxon>Streptomyces</taxon>
    </lineage>
</organism>
<feature type="transmembrane region" description="Helical" evidence="6">
    <location>
        <begin position="239"/>
        <end position="263"/>
    </location>
</feature>
<sequence length="420" mass="44011">MSVVRDLRVLLRFGNFRRLLAVRLLSQGADGVYQTALATYVVFSPEKQTSAAAIASAMAVLLLPYSLVGPFSGVLLDRWRRRQVLLYGGLLRTVLASATAVLILTPVPDWLFYVSALFVTAVNRFVLSGLSAALPRVVDEERLVIANSVSPTAGTLTAIAGGGLAFVVRLVISDSDAAVVLLAAVLYLCAGLASLRMSRELLGPEIELVQPRLAAAVSGTARDLAAGVRHLATPPRRRAAWALFAMTLMRFCYGALLVMLLMLCRYAFSTSPEEGLALLGLALGVSGAGFFAAAVATPWAAGRFGAGRWIVACAAAAAVLEPALGLPFATAPMLAAAFVLGLTTQGAKIATDTIVQTSVEDGFRGRIFSVYDVLFNVAFVGAAGVAALILPPDGRSAPLVVTVAVIYAAVAAAMARFERR</sequence>
<dbReference type="GO" id="GO:0022857">
    <property type="term" value="F:transmembrane transporter activity"/>
    <property type="evidence" value="ECO:0007669"/>
    <property type="project" value="InterPro"/>
</dbReference>
<feature type="transmembrane region" description="Helical" evidence="6">
    <location>
        <begin position="275"/>
        <end position="297"/>
    </location>
</feature>
<feature type="transmembrane region" description="Helical" evidence="6">
    <location>
        <begin position="396"/>
        <end position="415"/>
    </location>
</feature>
<dbReference type="GO" id="GO:0005886">
    <property type="term" value="C:plasma membrane"/>
    <property type="evidence" value="ECO:0007669"/>
    <property type="project" value="UniProtKB-SubCell"/>
</dbReference>
<dbReference type="SUPFAM" id="SSF103473">
    <property type="entry name" value="MFS general substrate transporter"/>
    <property type="match status" value="1"/>
</dbReference>
<dbReference type="CDD" id="cd06173">
    <property type="entry name" value="MFS_MefA_like"/>
    <property type="match status" value="1"/>
</dbReference>
<dbReference type="RefSeq" id="WP_003999729.1">
    <property type="nucleotide sequence ID" value="NZ_AMLP01000130.1"/>
</dbReference>
<dbReference type="EMBL" id="AMLP01000130">
    <property type="protein sequence ID" value="ELS54690.1"/>
    <property type="molecule type" value="Genomic_DNA"/>
</dbReference>
<feature type="transmembrane region" description="Helical" evidence="6">
    <location>
        <begin position="367"/>
        <end position="390"/>
    </location>
</feature>
<comment type="caution">
    <text evidence="7">The sequence shown here is derived from an EMBL/GenBank/DDBJ whole genome shotgun (WGS) entry which is preliminary data.</text>
</comment>
<feature type="transmembrane region" description="Helical" evidence="6">
    <location>
        <begin position="84"/>
        <end position="104"/>
    </location>
</feature>
<feature type="transmembrane region" description="Helical" evidence="6">
    <location>
        <begin position="178"/>
        <end position="195"/>
    </location>
</feature>
<feature type="transmembrane region" description="Helical" evidence="6">
    <location>
        <begin position="110"/>
        <end position="132"/>
    </location>
</feature>
<feature type="transmembrane region" description="Helical" evidence="6">
    <location>
        <begin position="309"/>
        <end position="328"/>
    </location>
</feature>
<evidence type="ECO:0000256" key="5">
    <source>
        <dbReference type="ARBA" id="ARBA00023136"/>
    </source>
</evidence>
<evidence type="ECO:0008006" key="9">
    <source>
        <dbReference type="Google" id="ProtNLM"/>
    </source>
</evidence>
<keyword evidence="5 6" id="KW-0472">Membrane</keyword>
<feature type="transmembrane region" description="Helical" evidence="6">
    <location>
        <begin position="334"/>
        <end position="355"/>
    </location>
</feature>
<dbReference type="AlphaFoldDB" id="L8PE82"/>
<keyword evidence="2" id="KW-1003">Cell membrane</keyword>
<feature type="transmembrane region" description="Helical" evidence="6">
    <location>
        <begin position="20"/>
        <end position="43"/>
    </location>
</feature>
<dbReference type="PATRIC" id="fig|1160705.3.peg.4346"/>
<accession>L8PE82</accession>
<evidence type="ECO:0000313" key="8">
    <source>
        <dbReference type="Proteomes" id="UP000011205"/>
    </source>
</evidence>
<dbReference type="PANTHER" id="PTHR23513:SF17">
    <property type="entry name" value="MEMBRANE PROTEIN"/>
    <property type="match status" value="1"/>
</dbReference>
<evidence type="ECO:0000256" key="2">
    <source>
        <dbReference type="ARBA" id="ARBA00022475"/>
    </source>
</evidence>
<reference evidence="7 8" key="1">
    <citation type="journal article" date="2013" name="Genome Announc.">
        <title>Draft Genome Sequence of Streptomyces viridochromogenes Strain Tu57, Producer of Avilamycin.</title>
        <authorList>
            <person name="Gruning B.A."/>
            <person name="Erxleben A."/>
            <person name="Hahnlein A."/>
            <person name="Gunther S."/>
        </authorList>
    </citation>
    <scope>NUCLEOTIDE SEQUENCE [LARGE SCALE GENOMIC DNA]</scope>
    <source>
        <strain evidence="7 8">Tue57</strain>
    </source>
</reference>
<keyword evidence="4 6" id="KW-1133">Transmembrane helix</keyword>
<evidence type="ECO:0000256" key="6">
    <source>
        <dbReference type="SAM" id="Phobius"/>
    </source>
</evidence>
<evidence type="ECO:0000256" key="4">
    <source>
        <dbReference type="ARBA" id="ARBA00022989"/>
    </source>
</evidence>
<evidence type="ECO:0000256" key="3">
    <source>
        <dbReference type="ARBA" id="ARBA00022692"/>
    </source>
</evidence>
<dbReference type="InterPro" id="IPR011701">
    <property type="entry name" value="MFS"/>
</dbReference>
<dbReference type="Proteomes" id="UP000011205">
    <property type="component" value="Unassembled WGS sequence"/>
</dbReference>
<dbReference type="Gene3D" id="1.20.1250.20">
    <property type="entry name" value="MFS general substrate transporter like domains"/>
    <property type="match status" value="2"/>
</dbReference>
<dbReference type="PANTHER" id="PTHR23513">
    <property type="entry name" value="INTEGRAL MEMBRANE EFFLUX PROTEIN-RELATED"/>
    <property type="match status" value="1"/>
</dbReference>
<keyword evidence="3 6" id="KW-0812">Transmembrane</keyword>
<protein>
    <recommendedName>
        <fullName evidence="9">MFS transporter</fullName>
    </recommendedName>
</protein>